<dbReference type="OMA" id="HSQANVC"/>
<name>A0A3S2PUJ7_ORYJA</name>
<dbReference type="PRINTS" id="PR00722">
    <property type="entry name" value="CHYMOTRYPSIN"/>
</dbReference>
<dbReference type="InterPro" id="IPR033116">
    <property type="entry name" value="TRYPSIN_SER"/>
</dbReference>
<dbReference type="InterPro" id="IPR018114">
    <property type="entry name" value="TRYPSIN_HIS"/>
</dbReference>
<reference evidence="7 8" key="1">
    <citation type="submission" date="2018-11" db="EMBL/GenBank/DDBJ databases">
        <authorList>
            <person name="Lopez-Roques C."/>
            <person name="Donnadieu C."/>
            <person name="Bouchez O."/>
            <person name="Klopp C."/>
            <person name="Cabau C."/>
            <person name="Zahm M."/>
        </authorList>
    </citation>
    <scope>NUCLEOTIDE SEQUENCE [LARGE SCALE GENOMIC DNA]</scope>
    <source>
        <strain evidence="7">RS831</strain>
        <tissue evidence="7">Whole body</tissue>
    </source>
</reference>
<evidence type="ECO:0000313" key="8">
    <source>
        <dbReference type="Proteomes" id="UP000283210"/>
    </source>
</evidence>
<feature type="domain" description="Peptidase S1" evidence="6">
    <location>
        <begin position="88"/>
        <end position="320"/>
    </location>
</feature>
<keyword evidence="3 5" id="KW-0720">Serine protease</keyword>
<dbReference type="EMBL" id="CM012444">
    <property type="protein sequence ID" value="RVE70071.1"/>
    <property type="molecule type" value="Genomic_DNA"/>
</dbReference>
<dbReference type="InterPro" id="IPR043504">
    <property type="entry name" value="Peptidase_S1_PA_chymotrypsin"/>
</dbReference>
<dbReference type="GO" id="GO:0004252">
    <property type="term" value="F:serine-type endopeptidase activity"/>
    <property type="evidence" value="ECO:0007669"/>
    <property type="project" value="InterPro"/>
</dbReference>
<dbReference type="InterPro" id="IPR009003">
    <property type="entry name" value="Peptidase_S1_PA"/>
</dbReference>
<evidence type="ECO:0000313" key="7">
    <source>
        <dbReference type="EMBL" id="RVE70071.1"/>
    </source>
</evidence>
<evidence type="ECO:0000256" key="3">
    <source>
        <dbReference type="ARBA" id="ARBA00022825"/>
    </source>
</evidence>
<gene>
    <name evidence="7" type="ORF">OJAV_G00083710</name>
</gene>
<keyword evidence="1 5" id="KW-0645">Protease</keyword>
<keyword evidence="4" id="KW-1015">Disulfide bond</keyword>
<dbReference type="OrthoDB" id="93664at2759"/>
<dbReference type="InterPro" id="IPR001254">
    <property type="entry name" value="Trypsin_dom"/>
</dbReference>
<dbReference type="PROSITE" id="PS00135">
    <property type="entry name" value="TRYPSIN_SER"/>
    <property type="match status" value="1"/>
</dbReference>
<protein>
    <recommendedName>
        <fullName evidence="6">Peptidase S1 domain-containing protein</fullName>
    </recommendedName>
</protein>
<dbReference type="SMART" id="SM00020">
    <property type="entry name" value="Tryp_SPc"/>
    <property type="match status" value="1"/>
</dbReference>
<organism evidence="7 8">
    <name type="scientific">Oryzias javanicus</name>
    <name type="common">Javanese ricefish</name>
    <name type="synonym">Aplocheilus javanicus</name>
    <dbReference type="NCBI Taxonomy" id="123683"/>
    <lineage>
        <taxon>Eukaryota</taxon>
        <taxon>Metazoa</taxon>
        <taxon>Chordata</taxon>
        <taxon>Craniata</taxon>
        <taxon>Vertebrata</taxon>
        <taxon>Euteleostomi</taxon>
        <taxon>Actinopterygii</taxon>
        <taxon>Neopterygii</taxon>
        <taxon>Teleostei</taxon>
        <taxon>Neoteleostei</taxon>
        <taxon>Acanthomorphata</taxon>
        <taxon>Ovalentaria</taxon>
        <taxon>Atherinomorphae</taxon>
        <taxon>Beloniformes</taxon>
        <taxon>Adrianichthyidae</taxon>
        <taxon>Oryziinae</taxon>
        <taxon>Oryzias</taxon>
    </lineage>
</organism>
<dbReference type="PROSITE" id="PS50240">
    <property type="entry name" value="TRYPSIN_DOM"/>
    <property type="match status" value="1"/>
</dbReference>
<dbReference type="SUPFAM" id="SSF50494">
    <property type="entry name" value="Trypsin-like serine proteases"/>
    <property type="match status" value="1"/>
</dbReference>
<reference evidence="7 8" key="2">
    <citation type="submission" date="2019-01" db="EMBL/GenBank/DDBJ databases">
        <title>A chromosome length genome reference of the Java medaka (oryzias javanicus).</title>
        <authorList>
            <person name="Herpin A."/>
            <person name="Takehana Y."/>
            <person name="Naruse K."/>
            <person name="Ansai S."/>
            <person name="Kawaguchi M."/>
        </authorList>
    </citation>
    <scope>NUCLEOTIDE SEQUENCE [LARGE SCALE GENOMIC DNA]</scope>
    <source>
        <strain evidence="7">RS831</strain>
        <tissue evidence="7">Whole body</tissue>
    </source>
</reference>
<sequence>MLERSHASPSHRCLTRGAWPRLIGAQVVRLSRGSSPAASHSVQTHINMTVGGFTCALLLLVCTGADGQINVCGSAPLNSRAAVTESRIVGGHAAAAGQWPWQAMLQIPVTGGISLCGGSLINDQWVLSAAHCFSSNSTTNVMVHLGRINAQGPNPNEASRSVSKIIVNPNYDSQSQNNDLSLLKLASPVTFNDYISPVCLAAKGSVIPADTSSWVAGFGTLSSGGSLAQTLQEVNVPIVSNTQCNSAYGGITGQMICAGLTVGGKDSCQGDSGGPLVVKNGTRWVQAGVVSFGDGCAKPDFPGVYARVSEFQSWINSQVDGPNPGFIDFGRFSDLSVSTSLNSASGGVSPMRAAVLTALAVLIVSGVTQLSL</sequence>
<evidence type="ECO:0000256" key="5">
    <source>
        <dbReference type="RuleBase" id="RU363034"/>
    </source>
</evidence>
<dbReference type="Proteomes" id="UP000283210">
    <property type="component" value="Chromosome 8"/>
</dbReference>
<dbReference type="InterPro" id="IPR001314">
    <property type="entry name" value="Peptidase_S1A"/>
</dbReference>
<dbReference type="Pfam" id="PF00089">
    <property type="entry name" value="Trypsin"/>
    <property type="match status" value="1"/>
</dbReference>
<dbReference type="AlphaFoldDB" id="A0A3S2PUJ7"/>
<dbReference type="GO" id="GO:0006508">
    <property type="term" value="P:proteolysis"/>
    <property type="evidence" value="ECO:0007669"/>
    <property type="project" value="UniProtKB-KW"/>
</dbReference>
<proteinExistence type="predicted"/>
<keyword evidence="2 5" id="KW-0378">Hydrolase</keyword>
<dbReference type="PANTHER" id="PTHR24252">
    <property type="entry name" value="ACROSIN-RELATED"/>
    <property type="match status" value="1"/>
</dbReference>
<dbReference type="PANTHER" id="PTHR24252:SF7">
    <property type="entry name" value="HYALIN"/>
    <property type="match status" value="1"/>
</dbReference>
<dbReference type="Gene3D" id="2.40.10.10">
    <property type="entry name" value="Trypsin-like serine proteases"/>
    <property type="match status" value="1"/>
</dbReference>
<evidence type="ECO:0000256" key="4">
    <source>
        <dbReference type="ARBA" id="ARBA00023157"/>
    </source>
</evidence>
<evidence type="ECO:0000256" key="2">
    <source>
        <dbReference type="ARBA" id="ARBA00022801"/>
    </source>
</evidence>
<dbReference type="FunFam" id="2.40.10.10:FF:000057">
    <property type="entry name" value="Zgc:100868"/>
    <property type="match status" value="1"/>
</dbReference>
<keyword evidence="8" id="KW-1185">Reference proteome</keyword>
<dbReference type="PROSITE" id="PS00134">
    <property type="entry name" value="TRYPSIN_HIS"/>
    <property type="match status" value="1"/>
</dbReference>
<dbReference type="CDD" id="cd00190">
    <property type="entry name" value="Tryp_SPc"/>
    <property type="match status" value="1"/>
</dbReference>
<evidence type="ECO:0000259" key="6">
    <source>
        <dbReference type="PROSITE" id="PS50240"/>
    </source>
</evidence>
<accession>A0A3S2PUJ7</accession>
<evidence type="ECO:0000256" key="1">
    <source>
        <dbReference type="ARBA" id="ARBA00022670"/>
    </source>
</evidence>